<evidence type="ECO:0000313" key="1">
    <source>
        <dbReference type="EMBL" id="KAJ1900784.1"/>
    </source>
</evidence>
<name>A0ACC1ITU2_9FUNG</name>
<proteinExistence type="predicted"/>
<dbReference type="EMBL" id="JANBPG010000060">
    <property type="protein sequence ID" value="KAJ1900784.1"/>
    <property type="molecule type" value="Genomic_DNA"/>
</dbReference>
<sequence>MRRLLPTSRRGGFALASAAIAVLGLLSYFVYDVRSESSQQQQQQEDDVPGNDSSSDSDNEADQIEDIINIADHLQLNIDDEWQPQQQQSLVPPTAGTQPLLVLSDGHSRQQQGRRMLAISARGIILNSVDGLDRWSSNVKVCASAEAVLKRLGSIYNVYIVVVVRGEEDEGRIIQALQEAGIVGASLPAGPGSGSGSGSATADIAAASTGDPGALPRNNVLFCQTEEGKSHLVRHLLTLAGATKFSSRNATYAGYAGYIDTNQDVVHRLAQVLHGVVLVNGGGLANNAAFIGRGDVPGTQTAFLSELASTSTSAPAPVSTPANFLSSNSIERVDDITQASVYVQ</sequence>
<gene>
    <name evidence="1" type="ORF">LPJ66_001243</name>
</gene>
<accession>A0ACC1ITU2</accession>
<protein>
    <submittedName>
        <fullName evidence="1">Uncharacterized protein</fullName>
    </submittedName>
</protein>
<comment type="caution">
    <text evidence="1">The sequence shown here is derived from an EMBL/GenBank/DDBJ whole genome shotgun (WGS) entry which is preliminary data.</text>
</comment>
<reference evidence="1" key="1">
    <citation type="submission" date="2022-07" db="EMBL/GenBank/DDBJ databases">
        <title>Phylogenomic reconstructions and comparative analyses of Kickxellomycotina fungi.</title>
        <authorList>
            <person name="Reynolds N.K."/>
            <person name="Stajich J.E."/>
            <person name="Barry K."/>
            <person name="Grigoriev I.V."/>
            <person name="Crous P."/>
            <person name="Smith M.E."/>
        </authorList>
    </citation>
    <scope>NUCLEOTIDE SEQUENCE</scope>
    <source>
        <strain evidence="1">Benny 63K</strain>
    </source>
</reference>
<dbReference type="Proteomes" id="UP001150581">
    <property type="component" value="Unassembled WGS sequence"/>
</dbReference>
<evidence type="ECO:0000313" key="2">
    <source>
        <dbReference type="Proteomes" id="UP001150581"/>
    </source>
</evidence>
<keyword evidence="2" id="KW-1185">Reference proteome</keyword>
<organism evidence="1 2">
    <name type="scientific">Kickxella alabastrina</name>
    <dbReference type="NCBI Taxonomy" id="61397"/>
    <lineage>
        <taxon>Eukaryota</taxon>
        <taxon>Fungi</taxon>
        <taxon>Fungi incertae sedis</taxon>
        <taxon>Zoopagomycota</taxon>
        <taxon>Kickxellomycotina</taxon>
        <taxon>Kickxellomycetes</taxon>
        <taxon>Kickxellales</taxon>
        <taxon>Kickxellaceae</taxon>
        <taxon>Kickxella</taxon>
    </lineage>
</organism>